<keyword evidence="2" id="KW-1185">Reference proteome</keyword>
<accession>A0A2T5JCZ5</accession>
<evidence type="ECO:0000313" key="2">
    <source>
        <dbReference type="Proteomes" id="UP000244168"/>
    </source>
</evidence>
<organism evidence="1 2">
    <name type="scientific">Mucilaginibacter yixingensis</name>
    <dbReference type="NCBI Taxonomy" id="1295612"/>
    <lineage>
        <taxon>Bacteria</taxon>
        <taxon>Pseudomonadati</taxon>
        <taxon>Bacteroidota</taxon>
        <taxon>Sphingobacteriia</taxon>
        <taxon>Sphingobacteriales</taxon>
        <taxon>Sphingobacteriaceae</taxon>
        <taxon>Mucilaginibacter</taxon>
    </lineage>
</organism>
<gene>
    <name evidence="1" type="ORF">C8P68_102459</name>
</gene>
<dbReference type="Proteomes" id="UP000244168">
    <property type="component" value="Unassembled WGS sequence"/>
</dbReference>
<dbReference type="EMBL" id="QAOQ01000002">
    <property type="protein sequence ID" value="PTQ99632.1"/>
    <property type="molecule type" value="Genomic_DNA"/>
</dbReference>
<comment type="caution">
    <text evidence="1">The sequence shown here is derived from an EMBL/GenBank/DDBJ whole genome shotgun (WGS) entry which is preliminary data.</text>
</comment>
<proteinExistence type="predicted"/>
<dbReference type="RefSeq" id="WP_107827552.1">
    <property type="nucleotide sequence ID" value="NZ_CP160205.1"/>
</dbReference>
<dbReference type="AlphaFoldDB" id="A0A2T5JCZ5"/>
<sequence length="139" mass="15232">MASITNIQDLQAEIARLTVAQKEQGEALGKRFSSPGHTFSTLMTLFPKAADGMQVGKILGQDIVGLLSRIALPFALNKTLFRKSNFLTKTLVGLVSQKASHFINEASVSSAWHNLMGLFSKKDKKSKPKDLRNYGIPPM</sequence>
<name>A0A2T5JCZ5_9SPHI</name>
<reference evidence="1 2" key="1">
    <citation type="submission" date="2018-04" db="EMBL/GenBank/DDBJ databases">
        <title>Genomic Encyclopedia of Archaeal and Bacterial Type Strains, Phase II (KMG-II): from individual species to whole genera.</title>
        <authorList>
            <person name="Goeker M."/>
        </authorList>
    </citation>
    <scope>NUCLEOTIDE SEQUENCE [LARGE SCALE GENOMIC DNA]</scope>
    <source>
        <strain evidence="1 2">DSM 26809</strain>
    </source>
</reference>
<protein>
    <submittedName>
        <fullName evidence="1">Uncharacterized protein</fullName>
    </submittedName>
</protein>
<evidence type="ECO:0000313" key="1">
    <source>
        <dbReference type="EMBL" id="PTQ99632.1"/>
    </source>
</evidence>
<dbReference type="OrthoDB" id="709278at2"/>